<evidence type="ECO:0000259" key="4">
    <source>
        <dbReference type="PROSITE" id="PS50977"/>
    </source>
</evidence>
<dbReference type="AlphaFoldDB" id="A0AAU2JWT1"/>
<dbReference type="PRINTS" id="PR00455">
    <property type="entry name" value="HTHTETR"/>
</dbReference>
<evidence type="ECO:0000256" key="1">
    <source>
        <dbReference type="ARBA" id="ARBA00023125"/>
    </source>
</evidence>
<sequence length="237" mass="25459">MPAKSPASATGSAADAGAVAPGTEAAASQPGSSRKAQAARTEKALKEAARRVFAEKGFLNAKISEISAEAGRASGSFYNHFPSKESVLEALLTDWISEARRHLTGHGDSHDLSDPEHLRWHVAVVWHMYKNHRPEIRALHEAAIVNDVFARRLAELQLAETRVLREHLQDMQDNGCSLPGKVDLVASAMMAMLNEFSRSWLLADGRPAGRAPGDDEAIDTLTAFILHGIAGPGGGKR</sequence>
<keyword evidence="1 2" id="KW-0238">DNA-binding</keyword>
<reference evidence="5" key="1">
    <citation type="submission" date="2022-10" db="EMBL/GenBank/DDBJ databases">
        <title>The complete genomes of actinobacterial strains from the NBC collection.</title>
        <authorList>
            <person name="Joergensen T.S."/>
            <person name="Alvarez Arevalo M."/>
            <person name="Sterndorff E.B."/>
            <person name="Faurdal D."/>
            <person name="Vuksanovic O."/>
            <person name="Mourched A.-S."/>
            <person name="Charusanti P."/>
            <person name="Shaw S."/>
            <person name="Blin K."/>
            <person name="Weber T."/>
        </authorList>
    </citation>
    <scope>NUCLEOTIDE SEQUENCE</scope>
    <source>
        <strain evidence="5">NBC_00049</strain>
    </source>
</reference>
<evidence type="ECO:0000313" key="5">
    <source>
        <dbReference type="EMBL" id="WTU76743.1"/>
    </source>
</evidence>
<dbReference type="PANTHER" id="PTHR43479">
    <property type="entry name" value="ACREF/ENVCD OPERON REPRESSOR-RELATED"/>
    <property type="match status" value="1"/>
</dbReference>
<accession>A0AAU2JWT1</accession>
<dbReference type="Gene3D" id="1.10.357.10">
    <property type="entry name" value="Tetracycline Repressor, domain 2"/>
    <property type="match status" value="1"/>
</dbReference>
<dbReference type="InterPro" id="IPR001647">
    <property type="entry name" value="HTH_TetR"/>
</dbReference>
<evidence type="ECO:0000256" key="2">
    <source>
        <dbReference type="PROSITE-ProRule" id="PRU00335"/>
    </source>
</evidence>
<feature type="domain" description="HTH tetR-type" evidence="4">
    <location>
        <begin position="39"/>
        <end position="99"/>
    </location>
</feature>
<dbReference type="SUPFAM" id="SSF46689">
    <property type="entry name" value="Homeodomain-like"/>
    <property type="match status" value="1"/>
</dbReference>
<dbReference type="InterPro" id="IPR036271">
    <property type="entry name" value="Tet_transcr_reg_TetR-rel_C_sf"/>
</dbReference>
<gene>
    <name evidence="5" type="ORF">OG327_27335</name>
</gene>
<dbReference type="GO" id="GO:0003677">
    <property type="term" value="F:DNA binding"/>
    <property type="evidence" value="ECO:0007669"/>
    <property type="project" value="UniProtKB-UniRule"/>
</dbReference>
<evidence type="ECO:0000256" key="3">
    <source>
        <dbReference type="SAM" id="MobiDB-lite"/>
    </source>
</evidence>
<dbReference type="PROSITE" id="PS50977">
    <property type="entry name" value="HTH_TETR_2"/>
    <property type="match status" value="1"/>
</dbReference>
<dbReference type="PANTHER" id="PTHR43479:SF11">
    <property type="entry name" value="ACREF_ENVCD OPERON REPRESSOR-RELATED"/>
    <property type="match status" value="1"/>
</dbReference>
<dbReference type="Pfam" id="PF00440">
    <property type="entry name" value="TetR_N"/>
    <property type="match status" value="1"/>
</dbReference>
<proteinExistence type="predicted"/>
<feature type="compositionally biased region" description="Low complexity" evidence="3">
    <location>
        <begin position="1"/>
        <end position="28"/>
    </location>
</feature>
<dbReference type="EMBL" id="CP108264">
    <property type="protein sequence ID" value="WTU76743.1"/>
    <property type="molecule type" value="Genomic_DNA"/>
</dbReference>
<feature type="region of interest" description="Disordered" evidence="3">
    <location>
        <begin position="1"/>
        <end position="42"/>
    </location>
</feature>
<dbReference type="SUPFAM" id="SSF48498">
    <property type="entry name" value="Tetracyclin repressor-like, C-terminal domain"/>
    <property type="match status" value="1"/>
</dbReference>
<dbReference type="Gene3D" id="1.10.10.60">
    <property type="entry name" value="Homeodomain-like"/>
    <property type="match status" value="1"/>
</dbReference>
<feature type="DNA-binding region" description="H-T-H motif" evidence="2">
    <location>
        <begin position="62"/>
        <end position="81"/>
    </location>
</feature>
<name>A0AAU2JWT1_9ACTN</name>
<protein>
    <submittedName>
        <fullName evidence="5">TetR/AcrR family transcriptional regulator</fullName>
    </submittedName>
</protein>
<dbReference type="InterPro" id="IPR009057">
    <property type="entry name" value="Homeodomain-like_sf"/>
</dbReference>
<dbReference type="InterPro" id="IPR050624">
    <property type="entry name" value="HTH-type_Tx_Regulator"/>
</dbReference>
<organism evidence="5">
    <name type="scientific">Streptomyces sp. NBC_00049</name>
    <dbReference type="NCBI Taxonomy" id="2903617"/>
    <lineage>
        <taxon>Bacteria</taxon>
        <taxon>Bacillati</taxon>
        <taxon>Actinomycetota</taxon>
        <taxon>Actinomycetes</taxon>
        <taxon>Kitasatosporales</taxon>
        <taxon>Streptomycetaceae</taxon>
        <taxon>Streptomyces</taxon>
    </lineage>
</organism>